<evidence type="ECO:0000256" key="14">
    <source>
        <dbReference type="ARBA" id="ARBA00023128"/>
    </source>
</evidence>
<feature type="transmembrane region" description="Helical" evidence="18">
    <location>
        <begin position="114"/>
        <end position="133"/>
    </location>
</feature>
<dbReference type="GO" id="GO:0005743">
    <property type="term" value="C:mitochondrial inner membrane"/>
    <property type="evidence" value="ECO:0007669"/>
    <property type="project" value="UniProtKB-SubCell"/>
</dbReference>
<keyword evidence="6" id="KW-0679">Respiratory chain</keyword>
<comment type="catalytic activity">
    <reaction evidence="17">
        <text>a ubiquinone + NADH + 5 H(+)(in) = a ubiquinol + NAD(+) + 4 H(+)(out)</text>
        <dbReference type="Rhea" id="RHEA:29091"/>
        <dbReference type="Rhea" id="RHEA-COMP:9565"/>
        <dbReference type="Rhea" id="RHEA-COMP:9566"/>
        <dbReference type="ChEBI" id="CHEBI:15378"/>
        <dbReference type="ChEBI" id="CHEBI:16389"/>
        <dbReference type="ChEBI" id="CHEBI:17976"/>
        <dbReference type="ChEBI" id="CHEBI:57540"/>
        <dbReference type="ChEBI" id="CHEBI:57945"/>
        <dbReference type="EC" id="7.1.1.2"/>
    </reaction>
</comment>
<keyword evidence="12" id="KW-0520">NAD</keyword>
<evidence type="ECO:0000256" key="10">
    <source>
        <dbReference type="ARBA" id="ARBA00022982"/>
    </source>
</evidence>
<dbReference type="InterPro" id="IPR050175">
    <property type="entry name" value="Complex_I_Subunit_2"/>
</dbReference>
<evidence type="ECO:0000256" key="3">
    <source>
        <dbReference type="ARBA" id="ARBA00012944"/>
    </source>
</evidence>
<dbReference type="PANTHER" id="PTHR46552">
    <property type="entry name" value="NADH-UBIQUINONE OXIDOREDUCTASE CHAIN 2"/>
    <property type="match status" value="1"/>
</dbReference>
<gene>
    <name evidence="19" type="primary">nad2</name>
</gene>
<comment type="similarity">
    <text evidence="2">Belongs to the complex I subunit 2 family.</text>
</comment>
<feature type="transmembrane region" description="Helical" evidence="18">
    <location>
        <begin position="55"/>
        <end position="75"/>
    </location>
</feature>
<reference evidence="19" key="2">
    <citation type="journal article" date="2016" name="Sci. Rep.">
        <title>Mitochondrial genome evolution and tRNA truncation in Acariformes mites: new evidence from eriophyoid mites.</title>
        <authorList>
            <person name="Xue X.F."/>
            <person name="Guo J.F."/>
            <person name="Dong Y."/>
            <person name="Hong X.Y."/>
            <person name="Shao R."/>
        </authorList>
    </citation>
    <scope>NUCLEOTIDE SEQUENCE</scope>
</reference>
<evidence type="ECO:0000256" key="6">
    <source>
        <dbReference type="ARBA" id="ARBA00022660"/>
    </source>
</evidence>
<dbReference type="GO" id="GO:0008137">
    <property type="term" value="F:NADH dehydrogenase (ubiquinone) activity"/>
    <property type="evidence" value="ECO:0007669"/>
    <property type="project" value="UniProtKB-EC"/>
</dbReference>
<dbReference type="GO" id="GO:0006120">
    <property type="term" value="P:mitochondrial electron transport, NADH to ubiquinone"/>
    <property type="evidence" value="ECO:0007669"/>
    <property type="project" value="TreeGrafter"/>
</dbReference>
<geneLocation type="mitochondrion" evidence="19"/>
<evidence type="ECO:0000256" key="18">
    <source>
        <dbReference type="SAM" id="Phobius"/>
    </source>
</evidence>
<evidence type="ECO:0000313" key="19">
    <source>
        <dbReference type="EMBL" id="ALK03795.1"/>
    </source>
</evidence>
<keyword evidence="11 18" id="KW-1133">Transmembrane helix</keyword>
<feature type="transmembrane region" description="Helical" evidence="18">
    <location>
        <begin position="218"/>
        <end position="242"/>
    </location>
</feature>
<keyword evidence="10" id="KW-0249">Electron transport</keyword>
<evidence type="ECO:0000256" key="16">
    <source>
        <dbReference type="ARBA" id="ARBA00031028"/>
    </source>
</evidence>
<feature type="transmembrane region" description="Helical" evidence="18">
    <location>
        <begin position="188"/>
        <end position="206"/>
    </location>
</feature>
<protein>
    <recommendedName>
        <fullName evidence="4">NADH-ubiquinone oxidoreductase chain 2</fullName>
        <ecNumber evidence="3">7.1.1.2</ecNumber>
    </recommendedName>
    <alternativeName>
        <fullName evidence="16">NADH dehydrogenase subunit 2</fullName>
    </alternativeName>
</protein>
<reference evidence="19" key="1">
    <citation type="submission" date="2015-05" db="EMBL/GenBank/DDBJ databases">
        <authorList>
            <person name="Wang D.B."/>
            <person name="Wang M."/>
        </authorList>
    </citation>
    <scope>NUCLEOTIDE SEQUENCE</scope>
</reference>
<evidence type="ECO:0000256" key="17">
    <source>
        <dbReference type="ARBA" id="ARBA00049551"/>
    </source>
</evidence>
<evidence type="ECO:0000256" key="1">
    <source>
        <dbReference type="ARBA" id="ARBA00004448"/>
    </source>
</evidence>
<comment type="subcellular location">
    <subcellularLocation>
        <location evidence="1">Mitochondrion inner membrane</location>
        <topology evidence="1">Multi-pass membrane protein</topology>
    </subcellularLocation>
</comment>
<evidence type="ECO:0000256" key="8">
    <source>
        <dbReference type="ARBA" id="ARBA00022792"/>
    </source>
</evidence>
<sequence>MNWVLSGSYLINILGFINCNSMFLFWIMLELNLLLFVLILTCAENEGLDKFKMESLNYFIIQSFGSILFLVSFSMGDSILFSINEGILVTSLLIKLALYPTSFWVYLMSNKLNYFCFWLLLSIQKLPLMIYLFSLDSNMVLFVLSLNVVMGCAYLIVSLDFRQVLISSSIYFTFWFFLSYGVSFSFYLLFYFIYTIMFSLFLFSYKDPNRILNISSDSIMVFLFILFLLGLPPMPLFFMKLWSCDLFLLAWGVPFFLFIFFFTFLSLIGYFKFFFWAFLKFKDLNSESLEKKKISFILTVMSFLFLASFL</sequence>
<evidence type="ECO:0000256" key="4">
    <source>
        <dbReference type="ARBA" id="ARBA00021008"/>
    </source>
</evidence>
<keyword evidence="8" id="KW-0999">Mitochondrion inner membrane</keyword>
<keyword evidence="7 18" id="KW-0812">Transmembrane</keyword>
<evidence type="ECO:0000256" key="2">
    <source>
        <dbReference type="ARBA" id="ARBA00007012"/>
    </source>
</evidence>
<evidence type="ECO:0000256" key="12">
    <source>
        <dbReference type="ARBA" id="ARBA00023027"/>
    </source>
</evidence>
<keyword evidence="9" id="KW-1278">Translocase</keyword>
<feature type="transmembrane region" description="Helical" evidence="18">
    <location>
        <begin position="139"/>
        <end position="157"/>
    </location>
</feature>
<evidence type="ECO:0000256" key="15">
    <source>
        <dbReference type="ARBA" id="ARBA00023136"/>
    </source>
</evidence>
<keyword evidence="15 18" id="KW-0472">Membrane</keyword>
<feature type="transmembrane region" description="Helical" evidence="18">
    <location>
        <begin position="294"/>
        <end position="309"/>
    </location>
</feature>
<keyword evidence="14 19" id="KW-0496">Mitochondrion</keyword>
<proteinExistence type="inferred from homology"/>
<evidence type="ECO:0000256" key="7">
    <source>
        <dbReference type="ARBA" id="ARBA00022692"/>
    </source>
</evidence>
<dbReference type="EC" id="7.1.1.2" evidence="3"/>
<feature type="transmembrane region" description="Helical" evidence="18">
    <location>
        <begin position="164"/>
        <end position="182"/>
    </location>
</feature>
<keyword evidence="13" id="KW-0830">Ubiquinone</keyword>
<evidence type="ECO:0000256" key="5">
    <source>
        <dbReference type="ARBA" id="ARBA00022448"/>
    </source>
</evidence>
<organism evidence="19">
    <name type="scientific">Epitrimerus sabinae</name>
    <dbReference type="NCBI Taxonomy" id="1452570"/>
    <lineage>
        <taxon>Eukaryota</taxon>
        <taxon>Metazoa</taxon>
        <taxon>Ecdysozoa</taxon>
        <taxon>Arthropoda</taxon>
        <taxon>Chelicerata</taxon>
        <taxon>Arachnida</taxon>
        <taxon>Acari</taxon>
        <taxon>Acariformes</taxon>
        <taxon>Trombidiformes</taxon>
        <taxon>Prostigmata</taxon>
        <taxon>Eupodina</taxon>
        <taxon>Eriophyoidea</taxon>
        <taxon>Eriophyidae</taxon>
        <taxon>Phyllocoptinae</taxon>
        <taxon>Phyllocoptini</taxon>
        <taxon>Epitrimerus</taxon>
    </lineage>
</organism>
<feature type="transmembrane region" description="Helical" evidence="18">
    <location>
        <begin position="23"/>
        <end position="43"/>
    </location>
</feature>
<dbReference type="EMBL" id="KR604966">
    <property type="protein sequence ID" value="ALK03795.1"/>
    <property type="molecule type" value="Genomic_DNA"/>
</dbReference>
<evidence type="ECO:0000256" key="11">
    <source>
        <dbReference type="ARBA" id="ARBA00022989"/>
    </source>
</evidence>
<accession>A0A0U2PTQ0</accession>
<keyword evidence="5" id="KW-0813">Transport</keyword>
<evidence type="ECO:0000256" key="13">
    <source>
        <dbReference type="ARBA" id="ARBA00023075"/>
    </source>
</evidence>
<feature type="transmembrane region" description="Helical" evidence="18">
    <location>
        <begin position="248"/>
        <end position="273"/>
    </location>
</feature>
<dbReference type="PANTHER" id="PTHR46552:SF1">
    <property type="entry name" value="NADH-UBIQUINONE OXIDOREDUCTASE CHAIN 2"/>
    <property type="match status" value="1"/>
</dbReference>
<dbReference type="AlphaFoldDB" id="A0A0U2PTQ0"/>
<feature type="transmembrane region" description="Helical" evidence="18">
    <location>
        <begin position="87"/>
        <end position="107"/>
    </location>
</feature>
<evidence type="ECO:0000256" key="9">
    <source>
        <dbReference type="ARBA" id="ARBA00022967"/>
    </source>
</evidence>
<name>A0A0U2PTQ0_9ACAR</name>